<dbReference type="PANTHER" id="PTHR11086:SF18">
    <property type="entry name" value="DEOXYCYTIDYLATE DEAMINASE"/>
    <property type="match status" value="1"/>
</dbReference>
<dbReference type="Gene3D" id="3.40.140.10">
    <property type="entry name" value="Cytidine Deaminase, domain 2"/>
    <property type="match status" value="1"/>
</dbReference>
<comment type="cofactor">
    <cofactor evidence="1">
        <name>Zn(2+)</name>
        <dbReference type="ChEBI" id="CHEBI:29105"/>
    </cofactor>
</comment>
<dbReference type="SUPFAM" id="SSF53927">
    <property type="entry name" value="Cytidine deaminase-like"/>
    <property type="match status" value="1"/>
</dbReference>
<dbReference type="AlphaFoldDB" id="A0A6M3LBI4"/>
<evidence type="ECO:0000256" key="1">
    <source>
        <dbReference type="ARBA" id="ARBA00001947"/>
    </source>
</evidence>
<sequence length="196" mass="21820">MEEHRSQHEWDIQFMKEAKLWMGMSKCLSRKIGTVLVQGRSVIATGYNGPPSGVPHCDHRDDKGNYTYAFVSDDCPRRRMGFPSGEGMEHCVAVHAEINPIMQAAREARSTVGATLYCYCGTPCINCMKEIIQAGIKRIVCLGKSGEVPYIRSMDKPLIKDGDNATKKDYNFPLSEQICKIAGVKLDVITEDEIDG</sequence>
<dbReference type="GO" id="GO:0004132">
    <property type="term" value="F:dCMP deaminase activity"/>
    <property type="evidence" value="ECO:0007669"/>
    <property type="project" value="TreeGrafter"/>
</dbReference>
<dbReference type="PANTHER" id="PTHR11086">
    <property type="entry name" value="DEOXYCYTIDYLATE DEAMINASE-RELATED"/>
    <property type="match status" value="1"/>
</dbReference>
<name>A0A6M3LBI4_9ZZZZ</name>
<dbReference type="PROSITE" id="PS51747">
    <property type="entry name" value="CYT_DCMP_DEAMINASES_2"/>
    <property type="match status" value="1"/>
</dbReference>
<dbReference type="InterPro" id="IPR015517">
    <property type="entry name" value="dCMP_deaminase-rel"/>
</dbReference>
<feature type="domain" description="CMP/dCMP-type deaminase" evidence="3">
    <location>
        <begin position="9"/>
        <end position="155"/>
    </location>
</feature>
<dbReference type="InterPro" id="IPR035105">
    <property type="entry name" value="Deoxycytidylate_deaminase_dom"/>
</dbReference>
<gene>
    <name evidence="4" type="ORF">MM415B02375_0007</name>
</gene>
<dbReference type="Pfam" id="PF00383">
    <property type="entry name" value="dCMP_cyt_deam_1"/>
    <property type="match status" value="1"/>
</dbReference>
<proteinExistence type="predicted"/>
<evidence type="ECO:0000259" key="3">
    <source>
        <dbReference type="PROSITE" id="PS51747"/>
    </source>
</evidence>
<evidence type="ECO:0000313" key="4">
    <source>
        <dbReference type="EMBL" id="QJA90448.1"/>
    </source>
</evidence>
<keyword evidence="2" id="KW-0378">Hydrolase</keyword>
<organism evidence="4">
    <name type="scientific">viral metagenome</name>
    <dbReference type="NCBI Taxonomy" id="1070528"/>
    <lineage>
        <taxon>unclassified sequences</taxon>
        <taxon>metagenomes</taxon>
        <taxon>organismal metagenomes</taxon>
    </lineage>
</organism>
<dbReference type="InterPro" id="IPR002125">
    <property type="entry name" value="CMP_dCMP_dom"/>
</dbReference>
<reference evidence="4" key="1">
    <citation type="submission" date="2020-03" db="EMBL/GenBank/DDBJ databases">
        <title>The deep terrestrial virosphere.</title>
        <authorList>
            <person name="Holmfeldt K."/>
            <person name="Nilsson E."/>
            <person name="Simone D."/>
            <person name="Lopez-Fernandez M."/>
            <person name="Wu X."/>
            <person name="de Brujin I."/>
            <person name="Lundin D."/>
            <person name="Andersson A."/>
            <person name="Bertilsson S."/>
            <person name="Dopson M."/>
        </authorList>
    </citation>
    <scope>NUCLEOTIDE SEQUENCE</scope>
    <source>
        <strain evidence="4">MM415B02375</strain>
    </source>
</reference>
<dbReference type="GO" id="GO:0005737">
    <property type="term" value="C:cytoplasm"/>
    <property type="evidence" value="ECO:0007669"/>
    <property type="project" value="TreeGrafter"/>
</dbReference>
<protein>
    <submittedName>
        <fullName evidence="4">Putative CMP/dCMP deaminase zinc-binding</fullName>
    </submittedName>
</protein>
<accession>A0A6M3LBI4</accession>
<dbReference type="CDD" id="cd01286">
    <property type="entry name" value="deoxycytidylate_deaminase"/>
    <property type="match status" value="1"/>
</dbReference>
<dbReference type="InterPro" id="IPR016193">
    <property type="entry name" value="Cytidine_deaminase-like"/>
</dbReference>
<evidence type="ECO:0000256" key="2">
    <source>
        <dbReference type="ARBA" id="ARBA00022801"/>
    </source>
</evidence>
<dbReference type="EMBL" id="MT142913">
    <property type="protein sequence ID" value="QJA90448.1"/>
    <property type="molecule type" value="Genomic_DNA"/>
</dbReference>